<organism evidence="2 3">
    <name type="scientific">Devosia geojensis</name>
    <dbReference type="NCBI Taxonomy" id="443610"/>
    <lineage>
        <taxon>Bacteria</taxon>
        <taxon>Pseudomonadati</taxon>
        <taxon>Pseudomonadota</taxon>
        <taxon>Alphaproteobacteria</taxon>
        <taxon>Hyphomicrobiales</taxon>
        <taxon>Devosiaceae</taxon>
        <taxon>Devosia</taxon>
    </lineage>
</organism>
<comment type="caution">
    <text evidence="2">The sequence shown here is derived from an EMBL/GenBank/DDBJ whole genome shotgun (WGS) entry which is preliminary data.</text>
</comment>
<dbReference type="Gene3D" id="1.10.10.1320">
    <property type="entry name" value="Anti-sigma factor, zinc-finger domain"/>
    <property type="match status" value="1"/>
</dbReference>
<keyword evidence="1" id="KW-0812">Transmembrane</keyword>
<evidence type="ECO:0000313" key="3">
    <source>
        <dbReference type="Proteomes" id="UP000033632"/>
    </source>
</evidence>
<evidence type="ECO:0000256" key="1">
    <source>
        <dbReference type="SAM" id="Phobius"/>
    </source>
</evidence>
<keyword evidence="1" id="KW-1133">Transmembrane helix</keyword>
<keyword evidence="3" id="KW-1185">Reference proteome</keyword>
<name>A0A0F5FTA8_9HYPH</name>
<gene>
    <name evidence="2" type="ORF">VE25_10645</name>
</gene>
<dbReference type="Proteomes" id="UP000033632">
    <property type="component" value="Unassembled WGS sequence"/>
</dbReference>
<dbReference type="InterPro" id="IPR041916">
    <property type="entry name" value="Anti_sigma_zinc_sf"/>
</dbReference>
<sequence>MTTVGPISRETLLAYADGQLSAAEAETVEAYLAANPEAAAEVALWRRQDDAIRTLFSPAAAEPVPLRLKPARLAAELKMRNRGRWRLAAAAVVLLGLGLGAGWLARPLFERAPAASEMLIASAVNAHRVFSAENRHAVEVASDEEEHLVTWLSNRLETPIGAPDLSPEGFALKGGRLLPGEPQAGGRAAQLMYEDAAGERVTVYITAALPDRKPAYEFTSRDGAAAFYWANEAITCTVVGTLPGERMKAVSQAVYRQLTGGGGIGAGIAGDYLENG</sequence>
<dbReference type="AlphaFoldDB" id="A0A0F5FTA8"/>
<keyword evidence="1" id="KW-0472">Membrane</keyword>
<protein>
    <recommendedName>
        <fullName evidence="4">Anti-sigma factor</fullName>
    </recommendedName>
</protein>
<dbReference type="RefSeq" id="WP_046108604.1">
    <property type="nucleotide sequence ID" value="NZ_JZEX01000107.1"/>
</dbReference>
<accession>A0A0F5FTA8</accession>
<evidence type="ECO:0008006" key="4">
    <source>
        <dbReference type="Google" id="ProtNLM"/>
    </source>
</evidence>
<reference evidence="2 3" key="1">
    <citation type="submission" date="2015-03" db="EMBL/GenBank/DDBJ databases">
        <authorList>
            <person name="Hassan Y.I."/>
            <person name="Lepp D."/>
            <person name="Li X.-Z."/>
            <person name="Zhou T."/>
        </authorList>
    </citation>
    <scope>NUCLEOTIDE SEQUENCE [LARGE SCALE GENOMIC DNA]</scope>
    <source>
        <strain evidence="2 3">BD-c194</strain>
    </source>
</reference>
<dbReference type="OrthoDB" id="7187254at2"/>
<dbReference type="PATRIC" id="fig|443610.3.peg.332"/>
<feature type="transmembrane region" description="Helical" evidence="1">
    <location>
        <begin position="87"/>
        <end position="105"/>
    </location>
</feature>
<proteinExistence type="predicted"/>
<dbReference type="EMBL" id="JZEX01000107">
    <property type="protein sequence ID" value="KKB11820.1"/>
    <property type="molecule type" value="Genomic_DNA"/>
</dbReference>
<dbReference type="STRING" id="443610.VE25_10645"/>
<evidence type="ECO:0000313" key="2">
    <source>
        <dbReference type="EMBL" id="KKB11820.1"/>
    </source>
</evidence>